<dbReference type="AlphaFoldDB" id="A0A821G1F8"/>
<dbReference type="EMBL" id="CAJOBH010070518">
    <property type="protein sequence ID" value="CAF4469774.1"/>
    <property type="molecule type" value="Genomic_DNA"/>
</dbReference>
<reference evidence="3" key="1">
    <citation type="submission" date="2021-02" db="EMBL/GenBank/DDBJ databases">
        <authorList>
            <person name="Nowell W R."/>
        </authorList>
    </citation>
    <scope>NUCLEOTIDE SEQUENCE</scope>
</reference>
<proteinExistence type="predicted"/>
<protein>
    <submittedName>
        <fullName evidence="3">Uncharacterized protein</fullName>
    </submittedName>
</protein>
<evidence type="ECO:0000256" key="1">
    <source>
        <dbReference type="SAM" id="MobiDB-lite"/>
    </source>
</evidence>
<accession>A0A821G1F8</accession>
<name>A0A821G1F8_9BILA</name>
<dbReference type="Proteomes" id="UP000663866">
    <property type="component" value="Unassembled WGS sequence"/>
</dbReference>
<comment type="caution">
    <text evidence="3">The sequence shown here is derived from an EMBL/GenBank/DDBJ whole genome shotgun (WGS) entry which is preliminary data.</text>
</comment>
<feature type="non-terminal residue" evidence="3">
    <location>
        <position position="48"/>
    </location>
</feature>
<feature type="compositionally biased region" description="Acidic residues" evidence="1">
    <location>
        <begin position="27"/>
        <end position="38"/>
    </location>
</feature>
<gene>
    <name evidence="2" type="ORF">BYL167_LOCUS34604</name>
    <name evidence="3" type="ORF">OVN521_LOCUS47020</name>
</gene>
<evidence type="ECO:0000313" key="3">
    <source>
        <dbReference type="EMBL" id="CAF4658633.1"/>
    </source>
</evidence>
<feature type="region of interest" description="Disordered" evidence="1">
    <location>
        <begin position="1"/>
        <end position="48"/>
    </location>
</feature>
<dbReference type="Proteomes" id="UP000681967">
    <property type="component" value="Unassembled WGS sequence"/>
</dbReference>
<sequence>MVAKNNEAANLILKREPRAAEQVRSLEEEEDDDDDDENQDRPLFPNSK</sequence>
<evidence type="ECO:0000313" key="4">
    <source>
        <dbReference type="Proteomes" id="UP000663866"/>
    </source>
</evidence>
<feature type="compositionally biased region" description="Basic and acidic residues" evidence="1">
    <location>
        <begin position="13"/>
        <end position="26"/>
    </location>
</feature>
<keyword evidence="4" id="KW-1185">Reference proteome</keyword>
<organism evidence="3 4">
    <name type="scientific">Rotaria magnacalcarata</name>
    <dbReference type="NCBI Taxonomy" id="392030"/>
    <lineage>
        <taxon>Eukaryota</taxon>
        <taxon>Metazoa</taxon>
        <taxon>Spiralia</taxon>
        <taxon>Gnathifera</taxon>
        <taxon>Rotifera</taxon>
        <taxon>Eurotatoria</taxon>
        <taxon>Bdelloidea</taxon>
        <taxon>Philodinida</taxon>
        <taxon>Philodinidae</taxon>
        <taxon>Rotaria</taxon>
    </lineage>
</organism>
<evidence type="ECO:0000313" key="2">
    <source>
        <dbReference type="EMBL" id="CAF4469774.1"/>
    </source>
</evidence>
<dbReference type="EMBL" id="CAJOBG010089135">
    <property type="protein sequence ID" value="CAF4658633.1"/>
    <property type="molecule type" value="Genomic_DNA"/>
</dbReference>